<dbReference type="EMBL" id="OZ034815">
    <property type="protein sequence ID" value="CAL1368591.1"/>
    <property type="molecule type" value="Genomic_DNA"/>
</dbReference>
<organism evidence="2 3">
    <name type="scientific">Linum trigynum</name>
    <dbReference type="NCBI Taxonomy" id="586398"/>
    <lineage>
        <taxon>Eukaryota</taxon>
        <taxon>Viridiplantae</taxon>
        <taxon>Streptophyta</taxon>
        <taxon>Embryophyta</taxon>
        <taxon>Tracheophyta</taxon>
        <taxon>Spermatophyta</taxon>
        <taxon>Magnoliopsida</taxon>
        <taxon>eudicotyledons</taxon>
        <taxon>Gunneridae</taxon>
        <taxon>Pentapetalae</taxon>
        <taxon>rosids</taxon>
        <taxon>fabids</taxon>
        <taxon>Malpighiales</taxon>
        <taxon>Linaceae</taxon>
        <taxon>Linum</taxon>
    </lineage>
</organism>
<feature type="region of interest" description="Disordered" evidence="1">
    <location>
        <begin position="1"/>
        <end position="73"/>
    </location>
</feature>
<name>A0AAV2D7B3_9ROSI</name>
<accession>A0AAV2D7B3</accession>
<evidence type="ECO:0000313" key="3">
    <source>
        <dbReference type="Proteomes" id="UP001497516"/>
    </source>
</evidence>
<dbReference type="AlphaFoldDB" id="A0AAV2D7B3"/>
<proteinExistence type="predicted"/>
<feature type="compositionally biased region" description="Low complexity" evidence="1">
    <location>
        <begin position="54"/>
        <end position="71"/>
    </location>
</feature>
<protein>
    <submittedName>
        <fullName evidence="2">Uncharacterized protein</fullName>
    </submittedName>
</protein>
<feature type="compositionally biased region" description="Basic and acidic residues" evidence="1">
    <location>
        <begin position="1"/>
        <end position="10"/>
    </location>
</feature>
<sequence>MNSHPGDHDVAYSQPQLVPTSSAEAESSSAADIAYGSSEEANSPLSPLVGSPPTTDAVASSPTDAAASSPTGSLPHLAAVIEAISLHSARWL</sequence>
<evidence type="ECO:0000256" key="1">
    <source>
        <dbReference type="SAM" id="MobiDB-lite"/>
    </source>
</evidence>
<dbReference type="Proteomes" id="UP001497516">
    <property type="component" value="Chromosome 2"/>
</dbReference>
<evidence type="ECO:0000313" key="2">
    <source>
        <dbReference type="EMBL" id="CAL1368591.1"/>
    </source>
</evidence>
<feature type="compositionally biased region" description="Low complexity" evidence="1">
    <location>
        <begin position="21"/>
        <end position="31"/>
    </location>
</feature>
<gene>
    <name evidence="2" type="ORF">LTRI10_LOCUS11646</name>
</gene>
<keyword evidence="3" id="KW-1185">Reference proteome</keyword>
<reference evidence="2 3" key="1">
    <citation type="submission" date="2024-04" db="EMBL/GenBank/DDBJ databases">
        <authorList>
            <person name="Fracassetti M."/>
        </authorList>
    </citation>
    <scope>NUCLEOTIDE SEQUENCE [LARGE SCALE GENOMIC DNA]</scope>
</reference>